<protein>
    <submittedName>
        <fullName evidence="2">Uncharacterized protein</fullName>
    </submittedName>
</protein>
<sequence length="29" mass="3679">MFFCVIPNRNRRVTFSIYFTIIINFRWSH</sequence>
<keyword evidence="1" id="KW-1185">Reference proteome</keyword>
<proteinExistence type="predicted"/>
<dbReference type="WBParaSite" id="Hba_06109">
    <property type="protein sequence ID" value="Hba_06109"/>
    <property type="gene ID" value="Hba_06109"/>
</dbReference>
<dbReference type="AlphaFoldDB" id="A0A1I7WLT8"/>
<name>A0A1I7WLT8_HETBA</name>
<accession>A0A1I7WLT8</accession>
<dbReference type="Proteomes" id="UP000095283">
    <property type="component" value="Unplaced"/>
</dbReference>
<reference evidence="2" key="1">
    <citation type="submission" date="2016-11" db="UniProtKB">
        <authorList>
            <consortium name="WormBaseParasite"/>
        </authorList>
    </citation>
    <scope>IDENTIFICATION</scope>
</reference>
<evidence type="ECO:0000313" key="1">
    <source>
        <dbReference type="Proteomes" id="UP000095283"/>
    </source>
</evidence>
<evidence type="ECO:0000313" key="2">
    <source>
        <dbReference type="WBParaSite" id="Hba_06109"/>
    </source>
</evidence>
<organism evidence="1 2">
    <name type="scientific">Heterorhabditis bacteriophora</name>
    <name type="common">Entomopathogenic nematode worm</name>
    <dbReference type="NCBI Taxonomy" id="37862"/>
    <lineage>
        <taxon>Eukaryota</taxon>
        <taxon>Metazoa</taxon>
        <taxon>Ecdysozoa</taxon>
        <taxon>Nematoda</taxon>
        <taxon>Chromadorea</taxon>
        <taxon>Rhabditida</taxon>
        <taxon>Rhabditina</taxon>
        <taxon>Rhabditomorpha</taxon>
        <taxon>Strongyloidea</taxon>
        <taxon>Heterorhabditidae</taxon>
        <taxon>Heterorhabditis</taxon>
    </lineage>
</organism>